<dbReference type="EMBL" id="UOFO01000084">
    <property type="protein sequence ID" value="VAW85985.1"/>
    <property type="molecule type" value="Genomic_DNA"/>
</dbReference>
<sequence>MSISIKSAFLSFIVVVIFALSPTLSAQETQENRVLDSDHSVVGVFADVLKEPGEAVKIEDKQKHQILFIMGVLLFVLILATATLGVRMALFGKQLFIPHMICAGATVFLSLAHAVTAIVWFYPY</sequence>
<keyword evidence="1" id="KW-0812">Transmembrane</keyword>
<dbReference type="AlphaFoldDB" id="A0A3B0YY44"/>
<protein>
    <submittedName>
        <fullName evidence="2">Uncharacterized protein</fullName>
    </submittedName>
</protein>
<evidence type="ECO:0000313" key="2">
    <source>
        <dbReference type="EMBL" id="VAW85985.1"/>
    </source>
</evidence>
<feature type="transmembrane region" description="Helical" evidence="1">
    <location>
        <begin position="66"/>
        <end position="90"/>
    </location>
</feature>
<proteinExistence type="predicted"/>
<keyword evidence="1" id="KW-1133">Transmembrane helix</keyword>
<feature type="transmembrane region" description="Helical" evidence="1">
    <location>
        <begin position="102"/>
        <end position="122"/>
    </location>
</feature>
<reference evidence="2" key="1">
    <citation type="submission" date="2018-06" db="EMBL/GenBank/DDBJ databases">
        <authorList>
            <person name="Zhirakovskaya E."/>
        </authorList>
    </citation>
    <scope>NUCLEOTIDE SEQUENCE</scope>
</reference>
<gene>
    <name evidence="2" type="ORF">MNBD_GAMMA16-63</name>
</gene>
<accession>A0A3B0YY44</accession>
<name>A0A3B0YY44_9ZZZZ</name>
<evidence type="ECO:0000256" key="1">
    <source>
        <dbReference type="SAM" id="Phobius"/>
    </source>
</evidence>
<keyword evidence="1" id="KW-0472">Membrane</keyword>
<organism evidence="2">
    <name type="scientific">hydrothermal vent metagenome</name>
    <dbReference type="NCBI Taxonomy" id="652676"/>
    <lineage>
        <taxon>unclassified sequences</taxon>
        <taxon>metagenomes</taxon>
        <taxon>ecological metagenomes</taxon>
    </lineage>
</organism>